<reference evidence="4 6" key="1">
    <citation type="submission" date="2015-09" db="EMBL/GenBank/DDBJ databases">
        <title>Identification and resolution of microdiversity through metagenomic sequencing of parallel consortia.</title>
        <authorList>
            <person name="Nelson W.C."/>
            <person name="Romine M.F."/>
            <person name="Lindemann S.R."/>
        </authorList>
    </citation>
    <scope>NUCLEOTIDE SEQUENCE [LARGE SCALE GENOMIC DNA]</scope>
    <source>
        <strain evidence="4">HL-109</strain>
    </source>
</reference>
<dbReference type="EMBL" id="LJSX01000039">
    <property type="protein sequence ID" value="KPQ08894.1"/>
    <property type="molecule type" value="Genomic_DNA"/>
</dbReference>
<dbReference type="AlphaFoldDB" id="A0A0P7Y418"/>
<dbReference type="RefSeq" id="WP_074443611.1">
    <property type="nucleotide sequence ID" value="NZ_FMBM01000001.1"/>
</dbReference>
<evidence type="ECO:0000256" key="2">
    <source>
        <dbReference type="ARBA" id="ARBA00005695"/>
    </source>
</evidence>
<name>A0A0P7Y418_9HYPH</name>
<keyword evidence="7" id="KW-1185">Reference proteome</keyword>
<dbReference type="SUPFAM" id="SSF53850">
    <property type="entry name" value="Periplasmic binding protein-like II"/>
    <property type="match status" value="1"/>
</dbReference>
<dbReference type="Gene3D" id="3.10.105.10">
    <property type="entry name" value="Dipeptide-binding Protein, Domain 3"/>
    <property type="match status" value="1"/>
</dbReference>
<evidence type="ECO:0000313" key="5">
    <source>
        <dbReference type="EMBL" id="SCC79117.1"/>
    </source>
</evidence>
<dbReference type="GO" id="GO:0043190">
    <property type="term" value="C:ATP-binding cassette (ABC) transporter complex"/>
    <property type="evidence" value="ECO:0007669"/>
    <property type="project" value="InterPro"/>
</dbReference>
<proteinExistence type="inferred from homology"/>
<feature type="domain" description="Solute-binding protein family 5" evidence="3">
    <location>
        <begin position="48"/>
        <end position="374"/>
    </location>
</feature>
<dbReference type="PANTHER" id="PTHR30290">
    <property type="entry name" value="PERIPLASMIC BINDING COMPONENT OF ABC TRANSPORTER"/>
    <property type="match status" value="1"/>
</dbReference>
<dbReference type="InterPro" id="IPR030678">
    <property type="entry name" value="Peptide/Ni-bd"/>
</dbReference>
<comment type="caution">
    <text evidence="4">The sequence shown here is derived from an EMBL/GenBank/DDBJ whole genome shotgun (WGS) entry which is preliminary data.</text>
</comment>
<dbReference type="GO" id="GO:1904680">
    <property type="term" value="F:peptide transmembrane transporter activity"/>
    <property type="evidence" value="ECO:0007669"/>
    <property type="project" value="TreeGrafter"/>
</dbReference>
<evidence type="ECO:0000256" key="1">
    <source>
        <dbReference type="ARBA" id="ARBA00004418"/>
    </source>
</evidence>
<sequence length="494" mass="53542">MFEQTRPFTLMQARLPLRDPHDCTDGADELALYRALYETLVGYGPRGFRPRLARNWQVSPDACIWRFRLRPGTVFHDGMACDAQAVKTSLERMARPDKGYALGSPAVWRAYLGDADIRVDDPHSLTIRLGAPMADLLDILAQAFILSPAGLDALDAGRIAAAPGSGPFRLAEYGAGQLLLTRFAEYRGRRPTNEAIRVLAEPDRARRLDALVAGQAQAATDLDPPASTVLAQHGATRVESLTPVAIIFMMNAAHGPLDNPLTRRALSLAIDRGALLRDAAGGAGQVMPGFISPLHFGAPQAQGEEHPLHDPLYDPDQARALLAQAGHANGLALTLDTPTRLPDEAQALSEGLRAQLSAFGISIEIRSHGEREAYAHQVRRKEIGDLCVFDSSPLSTFRVLVEKLDQRVRGAWWQGYASPGVEAAIDAGRAEPDETRRAAHYAQAYRLMQADPPWLTLYNPARITGLAGHHPAFRLPRDAVIDPAALPALPVAAA</sequence>
<comment type="subcellular location">
    <subcellularLocation>
        <location evidence="1">Periplasm</location>
    </subcellularLocation>
</comment>
<dbReference type="Pfam" id="PF00496">
    <property type="entry name" value="SBP_bac_5"/>
    <property type="match status" value="1"/>
</dbReference>
<evidence type="ECO:0000313" key="6">
    <source>
        <dbReference type="Proteomes" id="UP000050497"/>
    </source>
</evidence>
<gene>
    <name evidence="5" type="ORF">GA0071312_0688</name>
    <name evidence="4" type="ORF">HLUCCO17_16820</name>
</gene>
<dbReference type="Gene3D" id="3.40.190.10">
    <property type="entry name" value="Periplasmic binding protein-like II"/>
    <property type="match status" value="1"/>
</dbReference>
<protein>
    <submittedName>
        <fullName evidence="4">Peptide/nickel transport system substrate-binding protein</fullName>
    </submittedName>
</protein>
<dbReference type="GO" id="GO:0015833">
    <property type="term" value="P:peptide transport"/>
    <property type="evidence" value="ECO:0007669"/>
    <property type="project" value="TreeGrafter"/>
</dbReference>
<dbReference type="Gene3D" id="3.90.76.10">
    <property type="entry name" value="Dipeptide-binding Protein, Domain 1"/>
    <property type="match status" value="1"/>
</dbReference>
<reference evidence="5 7" key="2">
    <citation type="submission" date="2016-08" db="EMBL/GenBank/DDBJ databases">
        <authorList>
            <person name="Varghese N."/>
            <person name="Submissions Spin"/>
        </authorList>
    </citation>
    <scope>NUCLEOTIDE SEQUENCE [LARGE SCALE GENOMIC DNA]</scope>
    <source>
        <strain evidence="5 7">HL-109</strain>
    </source>
</reference>
<dbReference type="PIRSF" id="PIRSF002741">
    <property type="entry name" value="MppA"/>
    <property type="match status" value="1"/>
</dbReference>
<dbReference type="Proteomes" id="UP000050497">
    <property type="component" value="Unassembled WGS sequence"/>
</dbReference>
<dbReference type="InterPro" id="IPR000914">
    <property type="entry name" value="SBP_5_dom"/>
</dbReference>
<dbReference type="STRING" id="1653334.GA0071312_0688"/>
<dbReference type="GO" id="GO:0030288">
    <property type="term" value="C:outer membrane-bounded periplasmic space"/>
    <property type="evidence" value="ECO:0007669"/>
    <property type="project" value="UniProtKB-ARBA"/>
</dbReference>
<dbReference type="EMBL" id="FMBM01000001">
    <property type="protein sequence ID" value="SCC79117.1"/>
    <property type="molecule type" value="Genomic_DNA"/>
</dbReference>
<evidence type="ECO:0000313" key="7">
    <source>
        <dbReference type="Proteomes" id="UP000182800"/>
    </source>
</evidence>
<dbReference type="OrthoDB" id="9803988at2"/>
<evidence type="ECO:0000259" key="3">
    <source>
        <dbReference type="Pfam" id="PF00496"/>
    </source>
</evidence>
<accession>A0A0P7Y418</accession>
<organism evidence="4 6">
    <name type="scientific">Saliniramus fredricksonii</name>
    <dbReference type="NCBI Taxonomy" id="1653334"/>
    <lineage>
        <taxon>Bacteria</taxon>
        <taxon>Pseudomonadati</taxon>
        <taxon>Pseudomonadota</taxon>
        <taxon>Alphaproteobacteria</taxon>
        <taxon>Hyphomicrobiales</taxon>
        <taxon>Salinarimonadaceae</taxon>
        <taxon>Saliniramus</taxon>
    </lineage>
</organism>
<dbReference type="InterPro" id="IPR039424">
    <property type="entry name" value="SBP_5"/>
</dbReference>
<dbReference type="Proteomes" id="UP000182800">
    <property type="component" value="Unassembled WGS sequence"/>
</dbReference>
<evidence type="ECO:0000313" key="4">
    <source>
        <dbReference type="EMBL" id="KPQ08894.1"/>
    </source>
</evidence>
<comment type="similarity">
    <text evidence="2">Belongs to the bacterial solute-binding protein 5 family.</text>
</comment>